<dbReference type="InterPro" id="IPR029063">
    <property type="entry name" value="SAM-dependent_MTases_sf"/>
</dbReference>
<reference evidence="4 5" key="1">
    <citation type="submission" date="2023-07" db="EMBL/GenBank/DDBJ databases">
        <title>Sequencing the genomes of 1000 actinobacteria strains.</title>
        <authorList>
            <person name="Klenk H.-P."/>
        </authorList>
    </citation>
    <scope>NUCLEOTIDE SEQUENCE [LARGE SCALE GENOMIC DNA]</scope>
    <source>
        <strain evidence="4 5">DSM 22966</strain>
    </source>
</reference>
<keyword evidence="5" id="KW-1185">Reference proteome</keyword>
<accession>A0ABU2B241</accession>
<feature type="domain" description="Methyltransferase" evidence="3">
    <location>
        <begin position="44"/>
        <end position="138"/>
    </location>
</feature>
<protein>
    <submittedName>
        <fullName evidence="4">SAM-dependent methyltransferase</fullName>
    </submittedName>
</protein>
<dbReference type="Proteomes" id="UP001183794">
    <property type="component" value="Unassembled WGS sequence"/>
</dbReference>
<keyword evidence="4" id="KW-0489">Methyltransferase</keyword>
<dbReference type="InterPro" id="IPR041698">
    <property type="entry name" value="Methyltransf_25"/>
</dbReference>
<gene>
    <name evidence="4" type="ORF">J2S62_001934</name>
</gene>
<comment type="caution">
    <text evidence="4">The sequence shown here is derived from an EMBL/GenBank/DDBJ whole genome shotgun (WGS) entry which is preliminary data.</text>
</comment>
<dbReference type="RefSeq" id="WP_310174166.1">
    <property type="nucleotide sequence ID" value="NZ_BAABHE010000003.1"/>
</dbReference>
<dbReference type="CDD" id="cd02440">
    <property type="entry name" value="AdoMet_MTases"/>
    <property type="match status" value="1"/>
</dbReference>
<evidence type="ECO:0000313" key="5">
    <source>
        <dbReference type="Proteomes" id="UP001183794"/>
    </source>
</evidence>
<evidence type="ECO:0000256" key="1">
    <source>
        <dbReference type="ARBA" id="ARBA00022679"/>
    </source>
</evidence>
<keyword evidence="1" id="KW-0808">Transferase</keyword>
<organism evidence="4 5">
    <name type="scientific">Enteractinococcus fodinae</name>
    <dbReference type="NCBI Taxonomy" id="684663"/>
    <lineage>
        <taxon>Bacteria</taxon>
        <taxon>Bacillati</taxon>
        <taxon>Actinomycetota</taxon>
        <taxon>Actinomycetes</taxon>
        <taxon>Micrococcales</taxon>
        <taxon>Micrococcaceae</taxon>
    </lineage>
</organism>
<proteinExistence type="predicted"/>
<evidence type="ECO:0000313" key="4">
    <source>
        <dbReference type="EMBL" id="MDR7347677.1"/>
    </source>
</evidence>
<dbReference type="GO" id="GO:0008168">
    <property type="term" value="F:methyltransferase activity"/>
    <property type="evidence" value="ECO:0007669"/>
    <property type="project" value="UniProtKB-KW"/>
</dbReference>
<name>A0ABU2B241_9MICC</name>
<dbReference type="PANTHER" id="PTHR43861:SF3">
    <property type="entry name" value="PUTATIVE (AFU_ORTHOLOGUE AFUA_2G14390)-RELATED"/>
    <property type="match status" value="1"/>
</dbReference>
<evidence type="ECO:0000256" key="2">
    <source>
        <dbReference type="SAM" id="MobiDB-lite"/>
    </source>
</evidence>
<dbReference type="EMBL" id="JAVDYJ010000001">
    <property type="protein sequence ID" value="MDR7347677.1"/>
    <property type="molecule type" value="Genomic_DNA"/>
</dbReference>
<feature type="region of interest" description="Disordered" evidence="2">
    <location>
        <begin position="152"/>
        <end position="172"/>
    </location>
</feature>
<dbReference type="Gene3D" id="3.40.50.150">
    <property type="entry name" value="Vaccinia Virus protein VP39"/>
    <property type="match status" value="1"/>
</dbReference>
<evidence type="ECO:0000259" key="3">
    <source>
        <dbReference type="Pfam" id="PF13649"/>
    </source>
</evidence>
<dbReference type="GO" id="GO:0032259">
    <property type="term" value="P:methylation"/>
    <property type="evidence" value="ECO:0007669"/>
    <property type="project" value="UniProtKB-KW"/>
</dbReference>
<sequence length="225" mass="24232">MEDASQQSAHEWDQRYQTTDRLWSGAVNAAVATMVEPLHPGTALDLGCGEGADVIWLAEHGWQATGVDISHVAIQRATEAAHERGLDQNQASFVVADVTTWESAQRFDLVTAAFLQSQGTFDRGAALHTATAHVALGGFLLVVSHATFPPWATSQPADDDHAQHKHEPTTPETELELLALDPTEWRVEVATTQSRQATGPEGQQVTLDDTVVLARRTGAHQATGS</sequence>
<dbReference type="PANTHER" id="PTHR43861">
    <property type="entry name" value="TRANS-ACONITATE 2-METHYLTRANSFERASE-RELATED"/>
    <property type="match status" value="1"/>
</dbReference>
<dbReference type="Pfam" id="PF13649">
    <property type="entry name" value="Methyltransf_25"/>
    <property type="match status" value="1"/>
</dbReference>
<dbReference type="SUPFAM" id="SSF53335">
    <property type="entry name" value="S-adenosyl-L-methionine-dependent methyltransferases"/>
    <property type="match status" value="1"/>
</dbReference>
<feature type="compositionally biased region" description="Basic and acidic residues" evidence="2">
    <location>
        <begin position="158"/>
        <end position="169"/>
    </location>
</feature>